<dbReference type="KEGG" id="dfl:DFE_1028"/>
<reference evidence="1 2" key="1">
    <citation type="journal article" date="2018" name="Sci. Adv.">
        <title>Multi-heme cytochromes provide a pathway for survival in energy-limited environments.</title>
        <authorList>
            <person name="Deng X."/>
            <person name="Dohmae N."/>
            <person name="Nealson K.H."/>
            <person name="Hashimoto K."/>
            <person name="Okamoto A."/>
        </authorList>
    </citation>
    <scope>NUCLEOTIDE SEQUENCE [LARGE SCALE GENOMIC DNA]</scope>
    <source>
        <strain evidence="1 2">IS5</strain>
    </source>
</reference>
<evidence type="ECO:0000313" key="2">
    <source>
        <dbReference type="Proteomes" id="UP000269883"/>
    </source>
</evidence>
<proteinExistence type="predicted"/>
<dbReference type="Proteomes" id="UP000269883">
    <property type="component" value="Chromosome"/>
</dbReference>
<keyword evidence="2" id="KW-1185">Reference proteome</keyword>
<dbReference type="EMBL" id="AP017378">
    <property type="protein sequence ID" value="BBD07754.1"/>
    <property type="molecule type" value="Genomic_DNA"/>
</dbReference>
<evidence type="ECO:0000313" key="1">
    <source>
        <dbReference type="EMBL" id="BBD07754.1"/>
    </source>
</evidence>
<name>A0A2Z6AWX2_9BACT</name>
<accession>A0A2Z6AWX2</accession>
<gene>
    <name evidence="1" type="ORF">DFE_1028</name>
</gene>
<protein>
    <submittedName>
        <fullName evidence="1">Type IV pilus assembly PilZ</fullName>
    </submittedName>
</protein>
<sequence length="171" mass="18936">MPKQDFSRVPTRLRAYVRPAASKDSLPMAYDNPALQDGAEQPDLTAGGLSQAVNDFLLKVDAKLDTVISLLNQKRLEDEFTSDLEVIEIGGDGLRLIEGSSFTPGDALEFALVLNQFPLRIASAVGVLAQDDSAEGHPVTFTRIREPDLEAIVSYVFQEQRMRIRETKWSD</sequence>
<organism evidence="1 2">
    <name type="scientific">Desulfovibrio ferrophilus</name>
    <dbReference type="NCBI Taxonomy" id="241368"/>
    <lineage>
        <taxon>Bacteria</taxon>
        <taxon>Pseudomonadati</taxon>
        <taxon>Thermodesulfobacteriota</taxon>
        <taxon>Desulfovibrionia</taxon>
        <taxon>Desulfovibrionales</taxon>
        <taxon>Desulfovibrionaceae</taxon>
        <taxon>Desulfovibrio</taxon>
    </lineage>
</organism>
<dbReference type="AlphaFoldDB" id="A0A2Z6AWX2"/>